<dbReference type="GO" id="GO:0043565">
    <property type="term" value="F:sequence-specific DNA binding"/>
    <property type="evidence" value="ECO:0007669"/>
    <property type="project" value="InterPro"/>
</dbReference>
<dbReference type="Pfam" id="PF12833">
    <property type="entry name" value="HTH_18"/>
    <property type="match status" value="1"/>
</dbReference>
<evidence type="ECO:0000313" key="6">
    <source>
        <dbReference type="Proteomes" id="UP000308891"/>
    </source>
</evidence>
<dbReference type="InterPro" id="IPR018060">
    <property type="entry name" value="HTH_AraC"/>
</dbReference>
<evidence type="ECO:0000256" key="2">
    <source>
        <dbReference type="ARBA" id="ARBA00023125"/>
    </source>
</evidence>
<keyword evidence="3" id="KW-0804">Transcription</keyword>
<dbReference type="InterPro" id="IPR009057">
    <property type="entry name" value="Homeodomain-like_sf"/>
</dbReference>
<evidence type="ECO:0000256" key="3">
    <source>
        <dbReference type="ARBA" id="ARBA00023163"/>
    </source>
</evidence>
<dbReference type="OrthoDB" id="185346at2"/>
<dbReference type="InterPro" id="IPR018062">
    <property type="entry name" value="HTH_AraC-typ_CS"/>
</dbReference>
<keyword evidence="1" id="KW-0805">Transcription regulation</keyword>
<dbReference type="GO" id="GO:0003700">
    <property type="term" value="F:DNA-binding transcription factor activity"/>
    <property type="evidence" value="ECO:0007669"/>
    <property type="project" value="InterPro"/>
</dbReference>
<dbReference type="SUPFAM" id="SSF46689">
    <property type="entry name" value="Homeodomain-like"/>
    <property type="match status" value="1"/>
</dbReference>
<gene>
    <name evidence="5" type="ORF">E5K04_11110</name>
</gene>
<dbReference type="PROSITE" id="PS01124">
    <property type="entry name" value="HTH_ARAC_FAMILY_2"/>
    <property type="match status" value="1"/>
</dbReference>
<proteinExistence type="predicted"/>
<accession>A0A4T0US65</accession>
<name>A0A4T0US65_9NEIS</name>
<dbReference type="AlphaFoldDB" id="A0A4T0US65"/>
<dbReference type="Gene3D" id="1.10.10.60">
    <property type="entry name" value="Homeodomain-like"/>
    <property type="match status" value="1"/>
</dbReference>
<comment type="caution">
    <text evidence="5">The sequence shown here is derived from an EMBL/GenBank/DDBJ whole genome shotgun (WGS) entry which is preliminary data.</text>
</comment>
<reference evidence="5 6" key="1">
    <citation type="submission" date="2019-04" db="EMBL/GenBank/DDBJ databases">
        <title>Crenobacter sp. nov.</title>
        <authorList>
            <person name="Shi S."/>
        </authorList>
    </citation>
    <scope>NUCLEOTIDE SEQUENCE [LARGE SCALE GENOMIC DNA]</scope>
    <source>
        <strain evidence="5 6">GY 70310</strain>
    </source>
</reference>
<keyword evidence="2" id="KW-0238">DNA-binding</keyword>
<dbReference type="PANTHER" id="PTHR47893:SF1">
    <property type="entry name" value="REGULATORY PROTEIN PCHR"/>
    <property type="match status" value="1"/>
</dbReference>
<protein>
    <submittedName>
        <fullName evidence="5">Helix-turn-helix domain-containing protein</fullName>
    </submittedName>
</protein>
<dbReference type="Proteomes" id="UP000308891">
    <property type="component" value="Unassembled WGS sequence"/>
</dbReference>
<dbReference type="PANTHER" id="PTHR47893">
    <property type="entry name" value="REGULATORY PROTEIN PCHR"/>
    <property type="match status" value="1"/>
</dbReference>
<organism evidence="5 6">
    <name type="scientific">Crenobacter intestini</name>
    <dbReference type="NCBI Taxonomy" id="2563443"/>
    <lineage>
        <taxon>Bacteria</taxon>
        <taxon>Pseudomonadati</taxon>
        <taxon>Pseudomonadota</taxon>
        <taxon>Betaproteobacteria</taxon>
        <taxon>Neisseriales</taxon>
        <taxon>Neisseriaceae</taxon>
        <taxon>Crenobacter</taxon>
    </lineage>
</organism>
<evidence type="ECO:0000313" key="5">
    <source>
        <dbReference type="EMBL" id="TIC81456.1"/>
    </source>
</evidence>
<dbReference type="InterPro" id="IPR053142">
    <property type="entry name" value="PchR_regulatory_protein"/>
</dbReference>
<dbReference type="SMART" id="SM00342">
    <property type="entry name" value="HTH_ARAC"/>
    <property type="match status" value="1"/>
</dbReference>
<dbReference type="EMBL" id="STGJ01000011">
    <property type="protein sequence ID" value="TIC81456.1"/>
    <property type="molecule type" value="Genomic_DNA"/>
</dbReference>
<evidence type="ECO:0000259" key="4">
    <source>
        <dbReference type="PROSITE" id="PS01124"/>
    </source>
</evidence>
<dbReference type="PROSITE" id="PS00041">
    <property type="entry name" value="HTH_ARAC_FAMILY_1"/>
    <property type="match status" value="1"/>
</dbReference>
<keyword evidence="6" id="KW-1185">Reference proteome</keyword>
<evidence type="ECO:0000256" key="1">
    <source>
        <dbReference type="ARBA" id="ARBA00023015"/>
    </source>
</evidence>
<sequence length="425" mass="45487">MTVSVSPTPPAIKPAAMRSMLGSATSAALAQTGKNPGLTGEGRTVAARARAAAGMARAPRLCSATTNRALIAPSAACRARRRCAFPLSDRILRARLLHCREQEEKHMTTLTLSTRIADDADEHAALITGWSQRYVQLSAGAYLGRLHEVQLPQMQLFNEYAEQATYQHCVPPAGTLWFGLPDEQAGASLRFAGREVTPCSVLVAPGGEEFCLRTPERFLIGGVVMAPADAETAAAWRRGGPRIIPLPGPLYRALKALPARALALAGEAPEQLLGAGAFPREVSSALLGVLAAGGTPIDRRAVQDRQLRWVEQTERWAHCAGDAPASVDALCQRLHVTRRTLQNGFQAVTATAPLGFMRAQQMAAVRRALCDRAQAARPIRDIAAAFGFDNPSQFSQDYRAHFGEAPSRTRERTGCTHSPAAAACC</sequence>
<feature type="domain" description="HTH araC/xylS-type" evidence="4">
    <location>
        <begin position="304"/>
        <end position="412"/>
    </location>
</feature>